<evidence type="ECO:0000313" key="1">
    <source>
        <dbReference type="EMBL" id="CAJ2660093.1"/>
    </source>
</evidence>
<evidence type="ECO:0000313" key="2">
    <source>
        <dbReference type="Proteomes" id="UP001177021"/>
    </source>
</evidence>
<proteinExistence type="predicted"/>
<dbReference type="Proteomes" id="UP001177021">
    <property type="component" value="Unassembled WGS sequence"/>
</dbReference>
<gene>
    <name evidence="1" type="ORF">MILVUS5_LOCUS26118</name>
</gene>
<accession>A0ACB0KW32</accession>
<keyword evidence="2" id="KW-1185">Reference proteome</keyword>
<reference evidence="1" key="1">
    <citation type="submission" date="2023-10" db="EMBL/GenBank/DDBJ databases">
        <authorList>
            <person name="Rodriguez Cubillos JULIANA M."/>
            <person name="De Vega J."/>
        </authorList>
    </citation>
    <scope>NUCLEOTIDE SEQUENCE</scope>
</reference>
<dbReference type="EMBL" id="CASHSV030000311">
    <property type="protein sequence ID" value="CAJ2660093.1"/>
    <property type="molecule type" value="Genomic_DNA"/>
</dbReference>
<organism evidence="1 2">
    <name type="scientific">Trifolium pratense</name>
    <name type="common">Red clover</name>
    <dbReference type="NCBI Taxonomy" id="57577"/>
    <lineage>
        <taxon>Eukaryota</taxon>
        <taxon>Viridiplantae</taxon>
        <taxon>Streptophyta</taxon>
        <taxon>Embryophyta</taxon>
        <taxon>Tracheophyta</taxon>
        <taxon>Spermatophyta</taxon>
        <taxon>Magnoliopsida</taxon>
        <taxon>eudicotyledons</taxon>
        <taxon>Gunneridae</taxon>
        <taxon>Pentapetalae</taxon>
        <taxon>rosids</taxon>
        <taxon>fabids</taxon>
        <taxon>Fabales</taxon>
        <taxon>Fabaceae</taxon>
        <taxon>Papilionoideae</taxon>
        <taxon>50 kb inversion clade</taxon>
        <taxon>NPAAA clade</taxon>
        <taxon>Hologalegina</taxon>
        <taxon>IRL clade</taxon>
        <taxon>Trifolieae</taxon>
        <taxon>Trifolium</taxon>
    </lineage>
</organism>
<name>A0ACB0KW32_TRIPR</name>
<comment type="caution">
    <text evidence="1">The sequence shown here is derived from an EMBL/GenBank/DDBJ whole genome shotgun (WGS) entry which is preliminary data.</text>
</comment>
<protein>
    <submittedName>
        <fullName evidence="1">Uncharacterized protein</fullName>
    </submittedName>
</protein>
<sequence>MTLYDLPNLERVLKAEGVEVLSQLSDLRIKGVRKLAFPSLPSVETFNAIGNTEYSNNGDGGASILWGIAGSMHNLKKLSIVCFYELKVLPNELNSLSSLQELHISGCNKLESIAECVLQATMNKLTSLRQLRFTGGDKNGTLPNGLEGIPSLQNLYLSSFPSLVTLPDWLGTMTSLQTLEIRQCHRLTSLPASFQGLINLHELHIYECPMLVDRCKQGTGEDWLKIAHVPKLELTVEPEPSFYEKMMSLLKSRLLWRIRFDIFDMMIDDDLL</sequence>